<dbReference type="InterPro" id="IPR036179">
    <property type="entry name" value="Ig-like_dom_sf"/>
</dbReference>
<proteinExistence type="inferred from homology"/>
<organism evidence="4 5">
    <name type="scientific">Clupea harengus</name>
    <name type="common">Atlantic herring</name>
    <dbReference type="NCBI Taxonomy" id="7950"/>
    <lineage>
        <taxon>Eukaryota</taxon>
        <taxon>Metazoa</taxon>
        <taxon>Chordata</taxon>
        <taxon>Craniata</taxon>
        <taxon>Vertebrata</taxon>
        <taxon>Euteleostomi</taxon>
        <taxon>Actinopterygii</taxon>
        <taxon>Neopterygii</taxon>
        <taxon>Teleostei</taxon>
        <taxon>Clupei</taxon>
        <taxon>Clupeiformes</taxon>
        <taxon>Clupeoidei</taxon>
        <taxon>Clupeidae</taxon>
        <taxon>Clupea</taxon>
    </lineage>
</organism>
<dbReference type="PANTHER" id="PTHR16675">
    <property type="entry name" value="MHC CLASS I-RELATED"/>
    <property type="match status" value="1"/>
</dbReference>
<evidence type="ECO:0000256" key="1">
    <source>
        <dbReference type="ARBA" id="ARBA00023180"/>
    </source>
</evidence>
<dbReference type="Pfam" id="PF07654">
    <property type="entry name" value="C1-set"/>
    <property type="match status" value="1"/>
</dbReference>
<dbReference type="Pfam" id="PF00129">
    <property type="entry name" value="MHC_I"/>
    <property type="match status" value="1"/>
</dbReference>
<dbReference type="SUPFAM" id="SSF54452">
    <property type="entry name" value="MHC antigen-recognition domain"/>
    <property type="match status" value="1"/>
</dbReference>
<dbReference type="GO" id="GO:0009897">
    <property type="term" value="C:external side of plasma membrane"/>
    <property type="evidence" value="ECO:0007669"/>
    <property type="project" value="TreeGrafter"/>
</dbReference>
<dbReference type="SMART" id="SM00407">
    <property type="entry name" value="IGc1"/>
    <property type="match status" value="1"/>
</dbReference>
<dbReference type="InterPro" id="IPR037055">
    <property type="entry name" value="MHC_I-like_Ag-recog_sf"/>
</dbReference>
<dbReference type="Gene3D" id="2.60.40.10">
    <property type="entry name" value="Immunoglobulins"/>
    <property type="match status" value="1"/>
</dbReference>
<accession>A0A6P8GS32</accession>
<dbReference type="InterPro" id="IPR013783">
    <property type="entry name" value="Ig-like_fold"/>
</dbReference>
<dbReference type="Gene3D" id="3.30.500.10">
    <property type="entry name" value="MHC class I-like antigen recognition-like"/>
    <property type="match status" value="1"/>
</dbReference>
<keyword evidence="1" id="KW-0325">Glycoprotein</keyword>
<comment type="similarity">
    <text evidence="2">Belongs to the MHC class I family.</text>
</comment>
<dbReference type="InterPro" id="IPR050208">
    <property type="entry name" value="MHC_class-I_related"/>
</dbReference>
<dbReference type="Proteomes" id="UP000515152">
    <property type="component" value="Chromosome 19"/>
</dbReference>
<dbReference type="PROSITE" id="PS50835">
    <property type="entry name" value="IG_LIKE"/>
    <property type="match status" value="1"/>
</dbReference>
<dbReference type="SUPFAM" id="SSF48726">
    <property type="entry name" value="Immunoglobulin"/>
    <property type="match status" value="1"/>
</dbReference>
<dbReference type="CDD" id="cd07698">
    <property type="entry name" value="IgC1_MHC_I_alpha3"/>
    <property type="match status" value="1"/>
</dbReference>
<name>A0A6P8GS32_CLUHA</name>
<feature type="domain" description="Ig-like" evidence="3">
    <location>
        <begin position="230"/>
        <end position="317"/>
    </location>
</feature>
<dbReference type="GO" id="GO:0005615">
    <property type="term" value="C:extracellular space"/>
    <property type="evidence" value="ECO:0007669"/>
    <property type="project" value="TreeGrafter"/>
</dbReference>
<keyword evidence="4" id="KW-1185">Reference proteome</keyword>
<dbReference type="InterPro" id="IPR001039">
    <property type="entry name" value="MHC_I_a_a1/a2"/>
</dbReference>
<dbReference type="FunFam" id="3.30.500.10:FF:000001">
    <property type="entry name" value="H-2 class I histocompatibility antigen, alpha chain"/>
    <property type="match status" value="1"/>
</dbReference>
<dbReference type="RefSeq" id="XP_031441969.1">
    <property type="nucleotide sequence ID" value="XM_031586109.2"/>
</dbReference>
<evidence type="ECO:0000259" key="3">
    <source>
        <dbReference type="PROSITE" id="PS50835"/>
    </source>
</evidence>
<evidence type="ECO:0000313" key="5">
    <source>
        <dbReference type="RefSeq" id="XP_031441969.1"/>
    </source>
</evidence>
<dbReference type="PRINTS" id="PR01638">
    <property type="entry name" value="MHCCLASSI"/>
</dbReference>
<dbReference type="GeneID" id="105899776"/>
<dbReference type="InterPro" id="IPR003597">
    <property type="entry name" value="Ig_C1-set"/>
</dbReference>
<dbReference type="GO" id="GO:0006955">
    <property type="term" value="P:immune response"/>
    <property type="evidence" value="ECO:0007669"/>
    <property type="project" value="TreeGrafter"/>
</dbReference>
<gene>
    <name evidence="5" type="primary">LOC105899776</name>
</gene>
<sequence>MSVASRSLKEQYRPVRRKIEYIITLSCLHLMKTNMTIGTLLVVLCCFHVASGVTHSLQYFYTSTSGIQNFPEFITVGLVDGQPISHYDSITKKEVPKAEWMAASVDSDYWKRETEISGATEATFKADIDIVKSRFNQTEGVHTWQWMYGCQWDDESGDVDGYNQFGYDGEDFVTLDLKNLRYIAANQQAVITKHKWDKDKGLLEMYKQYFTHTCIDWVKKYLQYGNSTLGRTVSPKVTLLQKDLRVVCHATGFYPDGVMITWNRDGVDMHEDVDMGETLPNEDGTFQKRAELKVSPEERKKGQFTCEVAHKSGEPIVKILIVEEGKNQHLKHHYGDGLLP</sequence>
<dbReference type="OrthoDB" id="8936120at2759"/>
<reference evidence="5" key="1">
    <citation type="submission" date="2025-08" db="UniProtKB">
        <authorList>
            <consortium name="RefSeq"/>
        </authorList>
    </citation>
    <scope>IDENTIFICATION</scope>
</reference>
<dbReference type="AlphaFoldDB" id="A0A6P8GS32"/>
<dbReference type="InterPro" id="IPR011161">
    <property type="entry name" value="MHC_I-like_Ag-recog"/>
</dbReference>
<dbReference type="InterPro" id="IPR011162">
    <property type="entry name" value="MHC_I/II-like_Ag-recog"/>
</dbReference>
<protein>
    <submittedName>
        <fullName evidence="5">Class I histocompatibility antigen, F10 alpha chain-like</fullName>
    </submittedName>
</protein>
<dbReference type="KEGG" id="char:105899776"/>
<dbReference type="InterPro" id="IPR007110">
    <property type="entry name" value="Ig-like_dom"/>
</dbReference>
<evidence type="ECO:0000313" key="4">
    <source>
        <dbReference type="Proteomes" id="UP000515152"/>
    </source>
</evidence>
<evidence type="ECO:0000256" key="2">
    <source>
        <dbReference type="RuleBase" id="RU004439"/>
    </source>
</evidence>
<dbReference type="PANTHER" id="PTHR16675:SF237">
    <property type="entry name" value="MHC CLASS I ANTIGEN TRANSCRIPT VARIANT 1-RELATED"/>
    <property type="match status" value="1"/>
</dbReference>